<feature type="compositionally biased region" description="Basic and acidic residues" evidence="1">
    <location>
        <begin position="89"/>
        <end position="111"/>
    </location>
</feature>
<organism evidence="4 5">
    <name type="scientific">Azospirillum oryzae</name>
    <dbReference type="NCBI Taxonomy" id="286727"/>
    <lineage>
        <taxon>Bacteria</taxon>
        <taxon>Pseudomonadati</taxon>
        <taxon>Pseudomonadota</taxon>
        <taxon>Alphaproteobacteria</taxon>
        <taxon>Rhodospirillales</taxon>
        <taxon>Azospirillaceae</taxon>
        <taxon>Azospirillum</taxon>
    </lineage>
</organism>
<gene>
    <name evidence="4" type="ORF">SAMN02982917_1224</name>
</gene>
<dbReference type="RefSeq" id="WP_085084617.1">
    <property type="nucleotide sequence ID" value="NZ_FXAK01000002.1"/>
</dbReference>
<dbReference type="Proteomes" id="UP000192936">
    <property type="component" value="Unassembled WGS sequence"/>
</dbReference>
<reference evidence="4 5" key="1">
    <citation type="submission" date="2017-04" db="EMBL/GenBank/DDBJ databases">
        <authorList>
            <person name="Afonso C.L."/>
            <person name="Miller P.J."/>
            <person name="Scott M.A."/>
            <person name="Spackman E."/>
            <person name="Goraichik I."/>
            <person name="Dimitrov K.M."/>
            <person name="Suarez D.L."/>
            <person name="Swayne D.E."/>
        </authorList>
    </citation>
    <scope>NUCLEOTIDE SEQUENCE [LARGE SCALE GENOMIC DNA]</scope>
    <source>
        <strain evidence="4 5">A2P</strain>
    </source>
</reference>
<feature type="chain" id="PRO_5012530284" evidence="2">
    <location>
        <begin position="22"/>
        <end position="123"/>
    </location>
</feature>
<dbReference type="STRING" id="286727.SAMN02982917_1224"/>
<evidence type="ECO:0000259" key="3">
    <source>
        <dbReference type="PROSITE" id="PS50222"/>
    </source>
</evidence>
<dbReference type="PROSITE" id="PS50222">
    <property type="entry name" value="EF_HAND_2"/>
    <property type="match status" value="1"/>
</dbReference>
<keyword evidence="2" id="KW-0732">Signal</keyword>
<feature type="region of interest" description="Disordered" evidence="1">
    <location>
        <begin position="31"/>
        <end position="53"/>
    </location>
</feature>
<dbReference type="InterPro" id="IPR002048">
    <property type="entry name" value="EF_hand_dom"/>
</dbReference>
<feature type="compositionally biased region" description="Gly residues" evidence="1">
    <location>
        <begin position="31"/>
        <end position="52"/>
    </location>
</feature>
<protein>
    <submittedName>
        <fullName evidence="4">EF-hand domain pair</fullName>
    </submittedName>
</protein>
<evidence type="ECO:0000256" key="2">
    <source>
        <dbReference type="SAM" id="SignalP"/>
    </source>
</evidence>
<proteinExistence type="predicted"/>
<dbReference type="AlphaFoldDB" id="A0A1X7E5J5"/>
<dbReference type="PROSITE" id="PS00018">
    <property type="entry name" value="EF_HAND_1"/>
    <property type="match status" value="2"/>
</dbReference>
<evidence type="ECO:0000256" key="1">
    <source>
        <dbReference type="SAM" id="MobiDB-lite"/>
    </source>
</evidence>
<dbReference type="Gene3D" id="1.10.238.10">
    <property type="entry name" value="EF-hand"/>
    <property type="match status" value="1"/>
</dbReference>
<dbReference type="InterPro" id="IPR018247">
    <property type="entry name" value="EF_Hand_1_Ca_BS"/>
</dbReference>
<dbReference type="EMBL" id="FXAK01000002">
    <property type="protein sequence ID" value="SMF27861.1"/>
    <property type="molecule type" value="Genomic_DNA"/>
</dbReference>
<name>A0A1X7E5J5_9PROT</name>
<dbReference type="OrthoDB" id="8404005at2"/>
<evidence type="ECO:0000313" key="4">
    <source>
        <dbReference type="EMBL" id="SMF27861.1"/>
    </source>
</evidence>
<dbReference type="SUPFAM" id="SSF47473">
    <property type="entry name" value="EF-hand"/>
    <property type="match status" value="1"/>
</dbReference>
<accession>A0A1X7E5J5</accession>
<evidence type="ECO:0000313" key="5">
    <source>
        <dbReference type="Proteomes" id="UP000192936"/>
    </source>
</evidence>
<dbReference type="GO" id="GO:0005509">
    <property type="term" value="F:calcium ion binding"/>
    <property type="evidence" value="ECO:0007669"/>
    <property type="project" value="InterPro"/>
</dbReference>
<feature type="signal peptide" evidence="2">
    <location>
        <begin position="1"/>
        <end position="21"/>
    </location>
</feature>
<feature type="domain" description="EF-hand" evidence="3">
    <location>
        <begin position="50"/>
        <end position="85"/>
    </location>
</feature>
<dbReference type="Pfam" id="PF13202">
    <property type="entry name" value="EF-hand_5"/>
    <property type="match status" value="2"/>
</dbReference>
<feature type="region of interest" description="Disordered" evidence="1">
    <location>
        <begin position="73"/>
        <end position="123"/>
    </location>
</feature>
<sequence length="123" mass="12703">MKRFLIAALCTGLLVAGSALAQTGAGPGMGQGMGGQGMGQGMGPGKGMGGTGAMHQQMFDQLDADKDGAISRTEFVDAPRGGPGSMTDLAKDRRGARFARFDKNKDGKLTPEEWGAWTPAKTK</sequence>
<dbReference type="InterPro" id="IPR011992">
    <property type="entry name" value="EF-hand-dom_pair"/>
</dbReference>